<dbReference type="Pfam" id="PF23647">
    <property type="entry name" value="TRAPPC13_M"/>
    <property type="match status" value="1"/>
</dbReference>
<feature type="region of interest" description="Disordered" evidence="1">
    <location>
        <begin position="937"/>
        <end position="967"/>
    </location>
</feature>
<dbReference type="STRING" id="599839.J4GRY7"/>
<name>J4GRY7_9APHY</name>
<feature type="domain" description="Trafficking protein particle complex subunit 13 middle" evidence="2">
    <location>
        <begin position="645"/>
        <end position="780"/>
    </location>
</feature>
<proteinExistence type="predicted"/>
<dbReference type="InterPro" id="IPR010378">
    <property type="entry name" value="TRAPPC13"/>
</dbReference>
<dbReference type="Proteomes" id="UP000006352">
    <property type="component" value="Unassembled WGS sequence"/>
</dbReference>
<dbReference type="OrthoDB" id="10250284at2759"/>
<feature type="region of interest" description="Disordered" evidence="1">
    <location>
        <begin position="988"/>
        <end position="1023"/>
    </location>
</feature>
<reference evidence="3 4" key="1">
    <citation type="journal article" date="2012" name="Appl. Environ. Microbiol.">
        <title>Short-read sequencing for genomic analysis of the brown rot fungus Fibroporia radiculosa.</title>
        <authorList>
            <person name="Tang J.D."/>
            <person name="Perkins A.D."/>
            <person name="Sonstegard T.S."/>
            <person name="Schroeder S.G."/>
            <person name="Burgess S.C."/>
            <person name="Diehl S.V."/>
        </authorList>
    </citation>
    <scope>NUCLEOTIDE SEQUENCE [LARGE SCALE GENOMIC DNA]</scope>
    <source>
        <strain evidence="3 4">TFFH 294</strain>
    </source>
</reference>
<evidence type="ECO:0000259" key="2">
    <source>
        <dbReference type="Pfam" id="PF23647"/>
    </source>
</evidence>
<dbReference type="GO" id="GO:1990072">
    <property type="term" value="C:TRAPPIII protein complex"/>
    <property type="evidence" value="ECO:0007669"/>
    <property type="project" value="TreeGrafter"/>
</dbReference>
<evidence type="ECO:0000256" key="1">
    <source>
        <dbReference type="SAM" id="MobiDB-lite"/>
    </source>
</evidence>
<accession>J4GRY7</accession>
<dbReference type="GeneID" id="24098736"/>
<dbReference type="HOGENOM" id="CLU_274642_0_0_1"/>
<protein>
    <recommendedName>
        <fullName evidence="2">Trafficking protein particle complex subunit 13 middle domain-containing protein</fullName>
    </recommendedName>
</protein>
<dbReference type="InParanoid" id="J4GRY7"/>
<dbReference type="InterPro" id="IPR055429">
    <property type="entry name" value="TRAPPC13_M"/>
</dbReference>
<dbReference type="RefSeq" id="XP_012183108.1">
    <property type="nucleotide sequence ID" value="XM_012327718.1"/>
</dbReference>
<gene>
    <name evidence="3" type="ORF">FIBRA_05974</name>
</gene>
<dbReference type="EMBL" id="HE797130">
    <property type="protein sequence ID" value="CCM03825.1"/>
    <property type="molecule type" value="Genomic_DNA"/>
</dbReference>
<feature type="region of interest" description="Disordered" evidence="1">
    <location>
        <begin position="809"/>
        <end position="872"/>
    </location>
</feature>
<evidence type="ECO:0000313" key="4">
    <source>
        <dbReference type="Proteomes" id="UP000006352"/>
    </source>
</evidence>
<dbReference type="InterPro" id="IPR019140">
    <property type="entry name" value="MCM_complex-bd"/>
</dbReference>
<dbReference type="Pfam" id="PF09739">
    <property type="entry name" value="MCM_bind"/>
    <property type="match status" value="1"/>
</dbReference>
<evidence type="ECO:0000313" key="3">
    <source>
        <dbReference type="EMBL" id="CCM03825.1"/>
    </source>
</evidence>
<organism evidence="3 4">
    <name type="scientific">Fibroporia radiculosa</name>
    <dbReference type="NCBI Taxonomy" id="599839"/>
    <lineage>
        <taxon>Eukaryota</taxon>
        <taxon>Fungi</taxon>
        <taxon>Dikarya</taxon>
        <taxon>Basidiomycota</taxon>
        <taxon>Agaricomycotina</taxon>
        <taxon>Agaricomycetes</taxon>
        <taxon>Polyporales</taxon>
        <taxon>Fibroporiaceae</taxon>
        <taxon>Fibroporia</taxon>
    </lineage>
</organism>
<dbReference type="PANTHER" id="PTHR13134">
    <property type="entry name" value="TRAFFICKING PROTEIN PARTICLE COMPLEX SUBUNIT 13"/>
    <property type="match status" value="1"/>
</dbReference>
<sequence length="1166" mass="127285">MVQDTSPSSEMYLSKSKNGVCGGWGMELADTGDDDVNYADLRECTVLWAVNVPGESPWCSTELDGPEDQQERQEYSAAIRSHEITLAHKFPHPTDPHVGVQVKIYDSNFGSEALKSTDLVTFVGILTTESSVSLTYAPSDRLTARVRSSSSSVDIDSTAEVPTLHVLFIRSHPHSLISRPYPCVLQEPPALYTAQLRDDLLTWIAEEALDGDRDAAEWVLLACIARVQSRNPSLLPPSLTITHFPQPPPIPSTIITPREPIPTLSLLLQYLIPLTRTLPLSLNILNKKLLAPESKDEDLHAGALQLPQGTFLLVTESGIKEGKLTEQGYRNIHTLQEVISTQTLAYVFPFSQFSFQTDMSCVVLSEGSKSAFFKTDLSYPIRTTPAGRASLYKLEDDVVLPPPARLAAFRDFVVGARSGKVQVDEATSEYIQRDFVRDRQQDKSITSDDLIRRMTVAKLYALSLHESTLTIERPSLASAWEPFYSSSPSFSAHSTTSIVSLQGKTALPGHPKTLRDLSHVTEVLMLPSSFGAIQLGETFTSCLSVNNEASVDVESVTLTVEVQTASTKATVAEFGGPDFRLAVGESLEKVVGHEIKELGQHALACTISYRLPSGIRAPVAPAADSNDPNLYVFRKFYKFAVTNPLSVKTKVHVPRAPSATFSRVEREKVFLEIHVQNLTQDAMWLERMRLECADGWKADDANLMNDEDASESVFSGSMGLMQPHDMRQYIYILSPVNLALFPTAHQPGSVVPLGRLDITWKSSFGEPGRLLTSMLSRRIPLIQAPPQLHPPASASKQLASAIPLHLQRASSVAATPPRPRSPQLPQRPLSPPANATGPAPYRPGSPFRNRTSMPPLNLQPLSVPSSPNPAIRRQDDVDVDLVIRNIPRADIKVESSFVVDFTLNVLALVPIAQPSEIQSTRLLSLVIQHVQRRRQDSSSAVAAEHKEGPLSPRLPSSGFSSPSPYETPHRADFQDFLARRLLVASPRRLNADDESSHTELDGGRDTPAPADVGGNSGTIALPPPFIESEEEKQAPSPSVVYLGSSAVFLPQLRLTPSADSVSSAARGHLPAHDRNISTSTVGSDADSELDNAIGNPVAKVVVSKDFQLSYLPLRHGFATFGGLRVVLVEDRLVDDSNSEAVGTRCFTAETRALKEWGVVGEVWVPS</sequence>
<dbReference type="PANTHER" id="PTHR13134:SF3">
    <property type="entry name" value="TRAFFICKING PROTEIN PARTICLE COMPLEX SUBUNIT 13"/>
    <property type="match status" value="1"/>
</dbReference>
<feature type="compositionally biased region" description="Polar residues" evidence="1">
    <location>
        <begin position="848"/>
        <end position="865"/>
    </location>
</feature>
<keyword evidence="4" id="KW-1185">Reference proteome</keyword>
<feature type="compositionally biased region" description="Basic and acidic residues" evidence="1">
    <location>
        <begin position="989"/>
        <end position="1004"/>
    </location>
</feature>
<dbReference type="AlphaFoldDB" id="J4GRY7"/>